<dbReference type="GO" id="GO:0008237">
    <property type="term" value="F:metallopeptidase activity"/>
    <property type="evidence" value="ECO:0007669"/>
    <property type="project" value="TreeGrafter"/>
</dbReference>
<feature type="compositionally biased region" description="Polar residues" evidence="1">
    <location>
        <begin position="14"/>
        <end position="23"/>
    </location>
</feature>
<feature type="region of interest" description="Disordered" evidence="1">
    <location>
        <begin position="253"/>
        <end position="287"/>
    </location>
</feature>
<proteinExistence type="predicted"/>
<dbReference type="RefSeq" id="XP_018733851.1">
    <property type="nucleotide sequence ID" value="XM_018881242.1"/>
</dbReference>
<dbReference type="InterPro" id="IPR053000">
    <property type="entry name" value="WSS1-like_metalloprotease"/>
</dbReference>
<organism evidence="3 4">
    <name type="scientific">Sugiyamaella lignohabitans</name>
    <dbReference type="NCBI Taxonomy" id="796027"/>
    <lineage>
        <taxon>Eukaryota</taxon>
        <taxon>Fungi</taxon>
        <taxon>Dikarya</taxon>
        <taxon>Ascomycota</taxon>
        <taxon>Saccharomycotina</taxon>
        <taxon>Dipodascomycetes</taxon>
        <taxon>Dipodascales</taxon>
        <taxon>Trichomonascaceae</taxon>
        <taxon>Sugiyamaella</taxon>
    </lineage>
</organism>
<dbReference type="Proteomes" id="UP000189580">
    <property type="component" value="Chromosome c"/>
</dbReference>
<evidence type="ECO:0000313" key="4">
    <source>
        <dbReference type="Proteomes" id="UP000189580"/>
    </source>
</evidence>
<keyword evidence="4" id="KW-1185">Reference proteome</keyword>
<dbReference type="PANTHER" id="PTHR46622:SF1">
    <property type="entry name" value="DNA-DEPENDENT METALLOPROTEASE WSS1"/>
    <property type="match status" value="1"/>
</dbReference>
<sequence>MVRRAPKPRAAATDKTNSQFPQSSSEFIKTITQLKRKPNNEKALFILHKVASLVKPIMKKHGFKVGTLCEFFPKDPRLLGLNVNHGMKICVRLRPSRNENTFYPLEDAVGTMLHELTHNKYGPHDQKFYKFLDEITTELEGLMASGYSGDGFFGKGNVVGGSGFKPMSINEARKRAVEAVEKRKAMYAGSGQKLGGGDNGPNQKRSMKELILMAAERRARDNKWCASQHIPPTKDLGIESDDGFEILDYSWNDSGSDARDSSRDDSRSVSVDAASSSAEVPGPDQSNLTIGISPQGIEQKSSISPKSGISDTCSNILKRPVEVITLDSDDEDANRPVRKRLRDTPVVIDLTED</sequence>
<dbReference type="AlphaFoldDB" id="A0A167C8Z9"/>
<gene>
    <name evidence="3" type="primary">WSS1</name>
    <name evidence="3" type="ORF">AWJ20_4183</name>
</gene>
<dbReference type="KEGG" id="slb:AWJ20_4183"/>
<reference evidence="3 4" key="1">
    <citation type="submission" date="2016-02" db="EMBL/GenBank/DDBJ databases">
        <title>Complete genome sequence and transcriptome regulation of the pentose utilising yeast Sugiyamaella lignohabitans.</title>
        <authorList>
            <person name="Bellasio M."/>
            <person name="Peymann A."/>
            <person name="Valli M."/>
            <person name="Sipitzky M."/>
            <person name="Graf A."/>
            <person name="Sauer M."/>
            <person name="Marx H."/>
            <person name="Mattanovich D."/>
        </authorList>
    </citation>
    <scope>NUCLEOTIDE SEQUENCE [LARGE SCALE GENOMIC DNA]</scope>
    <source>
        <strain evidence="3 4">CBS 10342</strain>
    </source>
</reference>
<dbReference type="OrthoDB" id="49605at2759"/>
<dbReference type="PROSITE" id="PS51397">
    <property type="entry name" value="WLM"/>
    <property type="match status" value="1"/>
</dbReference>
<evidence type="ECO:0000259" key="2">
    <source>
        <dbReference type="PROSITE" id="PS51397"/>
    </source>
</evidence>
<feature type="domain" description="WLM" evidence="2">
    <location>
        <begin position="19"/>
        <end position="220"/>
    </location>
</feature>
<feature type="compositionally biased region" description="Basic and acidic residues" evidence="1">
    <location>
        <begin position="256"/>
        <end position="267"/>
    </location>
</feature>
<dbReference type="PANTHER" id="PTHR46622">
    <property type="entry name" value="DNA-DEPENDENT METALLOPROTEASE WSS1"/>
    <property type="match status" value="1"/>
</dbReference>
<dbReference type="InterPro" id="IPR013536">
    <property type="entry name" value="WLM_dom"/>
</dbReference>
<protein>
    <submittedName>
        <fullName evidence="3">Wss1p</fullName>
    </submittedName>
</protein>
<dbReference type="GeneID" id="30036287"/>
<feature type="compositionally biased region" description="Low complexity" evidence="1">
    <location>
        <begin position="268"/>
        <end position="278"/>
    </location>
</feature>
<evidence type="ECO:0000256" key="1">
    <source>
        <dbReference type="SAM" id="MobiDB-lite"/>
    </source>
</evidence>
<dbReference type="EMBL" id="CP014500">
    <property type="protein sequence ID" value="ANB11374.1"/>
    <property type="molecule type" value="Genomic_DNA"/>
</dbReference>
<name>A0A167C8Z9_9ASCO</name>
<feature type="region of interest" description="Disordered" evidence="1">
    <location>
        <begin position="1"/>
        <end position="23"/>
    </location>
</feature>
<dbReference type="Pfam" id="PF08325">
    <property type="entry name" value="WLM"/>
    <property type="match status" value="1"/>
</dbReference>
<evidence type="ECO:0000313" key="3">
    <source>
        <dbReference type="EMBL" id="ANB11374.1"/>
    </source>
</evidence>
<dbReference type="GO" id="GO:0005634">
    <property type="term" value="C:nucleus"/>
    <property type="evidence" value="ECO:0007669"/>
    <property type="project" value="TreeGrafter"/>
</dbReference>
<accession>A0A167C8Z9</accession>
<dbReference type="GO" id="GO:0006281">
    <property type="term" value="P:DNA repair"/>
    <property type="evidence" value="ECO:0007669"/>
    <property type="project" value="TreeGrafter"/>
</dbReference>